<evidence type="ECO:0000313" key="1">
    <source>
        <dbReference type="EMBL" id="GFP32552.1"/>
    </source>
</evidence>
<sequence>DKPSQLVKSLQGAITLYNTYWVRFSQGQITFDKAIQNTKTLIQAAQEARYALLSDVRASPLFLQVAIFFLEFTKKSFPIGGIFFA</sequence>
<accession>A0A6V8PIP9</accession>
<feature type="non-terminal residue" evidence="1">
    <location>
        <position position="1"/>
    </location>
</feature>
<reference evidence="1 2" key="1">
    <citation type="journal article" date="2020" name="Front. Microbiol.">
        <title>Single-cell genomics of novel Actinobacteria with the Wood-Ljungdahl pathway discovered in a serpentinizing system.</title>
        <authorList>
            <person name="Merino N."/>
            <person name="Kawai M."/>
            <person name="Boyd E.S."/>
            <person name="Colman D.R."/>
            <person name="McGlynn S.E."/>
            <person name="Nealson K.H."/>
            <person name="Kurokawa K."/>
            <person name="Hongoh Y."/>
        </authorList>
    </citation>
    <scope>NUCLEOTIDE SEQUENCE [LARGE SCALE GENOMIC DNA]</scope>
    <source>
        <strain evidence="1 2">S42</strain>
    </source>
</reference>
<dbReference type="EMBL" id="BLSA01000098">
    <property type="protein sequence ID" value="GFP32552.1"/>
    <property type="molecule type" value="Genomic_DNA"/>
</dbReference>
<dbReference type="AlphaFoldDB" id="A0A6V8PIP9"/>
<dbReference type="Proteomes" id="UP000568877">
    <property type="component" value="Unassembled WGS sequence"/>
</dbReference>
<protein>
    <submittedName>
        <fullName evidence="1">Uncharacterized protein</fullName>
    </submittedName>
</protein>
<gene>
    <name evidence="1" type="ORF">HKBW3S42_00856</name>
</gene>
<comment type="caution">
    <text evidence="1">The sequence shown here is derived from an EMBL/GenBank/DDBJ whole genome shotgun (WGS) entry which is preliminary data.</text>
</comment>
<proteinExistence type="predicted"/>
<name>A0A6V8PIP9_9ACTN</name>
<evidence type="ECO:0000313" key="2">
    <source>
        <dbReference type="Proteomes" id="UP000568877"/>
    </source>
</evidence>
<organism evidence="1 2">
    <name type="scientific">Candidatus Hakubella thermalkaliphila</name>
    <dbReference type="NCBI Taxonomy" id="2754717"/>
    <lineage>
        <taxon>Bacteria</taxon>
        <taxon>Bacillati</taxon>
        <taxon>Actinomycetota</taxon>
        <taxon>Actinomycetota incertae sedis</taxon>
        <taxon>Candidatus Hakubellales</taxon>
        <taxon>Candidatus Hakubellaceae</taxon>
        <taxon>Candidatus Hakubella</taxon>
    </lineage>
</organism>